<gene>
    <name evidence="2" type="ORF">B296_00031306</name>
</gene>
<reference evidence="2 3" key="1">
    <citation type="journal article" date="2014" name="Agronomy (Basel)">
        <title>A Draft Genome Sequence for Ensete ventricosum, the Drought-Tolerant Tree Against Hunger.</title>
        <authorList>
            <person name="Harrison J."/>
            <person name="Moore K.A."/>
            <person name="Paszkiewicz K."/>
            <person name="Jones T."/>
            <person name="Grant M."/>
            <person name="Ambacheew D."/>
            <person name="Muzemil S."/>
            <person name="Studholme D.J."/>
        </authorList>
    </citation>
    <scope>NUCLEOTIDE SEQUENCE [LARGE SCALE GENOMIC DNA]</scope>
</reference>
<proteinExistence type="predicted"/>
<accession>A0A426ZMG6</accession>
<feature type="region of interest" description="Disordered" evidence="1">
    <location>
        <begin position="1"/>
        <end position="27"/>
    </location>
</feature>
<name>A0A426ZMG6_ENSVE</name>
<dbReference type="Proteomes" id="UP000287651">
    <property type="component" value="Unassembled WGS sequence"/>
</dbReference>
<protein>
    <submittedName>
        <fullName evidence="2">Uncharacterized protein</fullName>
    </submittedName>
</protein>
<dbReference type="AlphaFoldDB" id="A0A426ZMG6"/>
<evidence type="ECO:0000313" key="2">
    <source>
        <dbReference type="EMBL" id="RRT65189.1"/>
    </source>
</evidence>
<dbReference type="EMBL" id="AMZH03005901">
    <property type="protein sequence ID" value="RRT65189.1"/>
    <property type="molecule type" value="Genomic_DNA"/>
</dbReference>
<evidence type="ECO:0000313" key="3">
    <source>
        <dbReference type="Proteomes" id="UP000287651"/>
    </source>
</evidence>
<comment type="caution">
    <text evidence="2">The sequence shown here is derived from an EMBL/GenBank/DDBJ whole genome shotgun (WGS) entry which is preliminary data.</text>
</comment>
<evidence type="ECO:0000256" key="1">
    <source>
        <dbReference type="SAM" id="MobiDB-lite"/>
    </source>
</evidence>
<organism evidence="2 3">
    <name type="scientific">Ensete ventricosum</name>
    <name type="common">Abyssinian banana</name>
    <name type="synonym">Musa ensete</name>
    <dbReference type="NCBI Taxonomy" id="4639"/>
    <lineage>
        <taxon>Eukaryota</taxon>
        <taxon>Viridiplantae</taxon>
        <taxon>Streptophyta</taxon>
        <taxon>Embryophyta</taxon>
        <taxon>Tracheophyta</taxon>
        <taxon>Spermatophyta</taxon>
        <taxon>Magnoliopsida</taxon>
        <taxon>Liliopsida</taxon>
        <taxon>Zingiberales</taxon>
        <taxon>Musaceae</taxon>
        <taxon>Ensete</taxon>
    </lineage>
</organism>
<sequence>MSRECSALGNLGEDVPPAMQPTSGGAPLPLFGNPPSCTLRQYWCLFNDSGVTPPPLNLGVSTITPEAFQGLTNQVQAIAGILQAIIPYIPQLAQQSSSQPQAASRSQVGVMLPPEGQPPVTQLVDDQPRFPSEFDHAPSGDAVRRPTSTPNALIRSLLDPDTLSSDSTDSLRSQLCLLNQRIDDVHKTIRIKNEYGESHLCGSPFIQEIQDTPILQHFHLLALETYDSGSDPMEYVIAFRA</sequence>